<sequence length="194" mass="21452">MGGRSSKQGLERFRADTDDSVVPREADPATGVVDETEPQPGTMDTLPKESLCHLAVGSAVTCTYNGKEARLVKPFDQPSTLDGYTFNLACKFESKKGKIESVRFLFTLCAGNEDDLASWPFAKQVSLRIVDAAKQGKDVGVTFKMRPEEDAECFRRPVAHAPQKGILSEKVSWKQVNKRKLVRDDVLTVAVQFQ</sequence>
<accession>A0A9J6E9R9</accession>
<evidence type="ECO:0000259" key="2">
    <source>
        <dbReference type="Pfam" id="PF21355"/>
    </source>
</evidence>
<evidence type="ECO:0000313" key="4">
    <source>
        <dbReference type="Proteomes" id="UP000821866"/>
    </source>
</evidence>
<feature type="domain" description="TRAF1-6 MATH" evidence="2">
    <location>
        <begin position="83"/>
        <end position="189"/>
    </location>
</feature>
<dbReference type="AlphaFoldDB" id="A0A9J6E9R9"/>
<comment type="caution">
    <text evidence="3">The sequence shown here is derived from an EMBL/GenBank/DDBJ whole genome shotgun (WGS) entry which is preliminary data.</text>
</comment>
<dbReference type="SUPFAM" id="SSF49599">
    <property type="entry name" value="TRAF domain-like"/>
    <property type="match status" value="1"/>
</dbReference>
<name>A0A9J6E9R9_RHIMP</name>
<gene>
    <name evidence="3" type="ORF">HPB51_012716</name>
</gene>
<dbReference type="OMA" id="SERIGWK"/>
<feature type="compositionally biased region" description="Basic and acidic residues" evidence="1">
    <location>
        <begin position="9"/>
        <end position="27"/>
    </location>
</feature>
<feature type="region of interest" description="Disordered" evidence="1">
    <location>
        <begin position="1"/>
        <end position="46"/>
    </location>
</feature>
<dbReference type="Pfam" id="PF21355">
    <property type="entry name" value="TRAF-mep_MATH"/>
    <property type="match status" value="1"/>
</dbReference>
<proteinExistence type="predicted"/>
<dbReference type="Gene3D" id="2.60.210.10">
    <property type="entry name" value="Apoptosis, Tumor Necrosis Factor Receptor Associated Protein 2, Chain A"/>
    <property type="match status" value="1"/>
</dbReference>
<reference evidence="3" key="2">
    <citation type="submission" date="2021-09" db="EMBL/GenBank/DDBJ databases">
        <authorList>
            <person name="Jia N."/>
            <person name="Wang J."/>
            <person name="Shi W."/>
            <person name="Du L."/>
            <person name="Sun Y."/>
            <person name="Zhan W."/>
            <person name="Jiang J."/>
            <person name="Wang Q."/>
            <person name="Zhang B."/>
            <person name="Ji P."/>
            <person name="Sakyi L.B."/>
            <person name="Cui X."/>
            <person name="Yuan T."/>
            <person name="Jiang B."/>
            <person name="Yang W."/>
            <person name="Lam T.T.-Y."/>
            <person name="Chang Q."/>
            <person name="Ding S."/>
            <person name="Wang X."/>
            <person name="Zhu J."/>
            <person name="Ruan X."/>
            <person name="Zhao L."/>
            <person name="Wei J."/>
            <person name="Que T."/>
            <person name="Du C."/>
            <person name="Cheng J."/>
            <person name="Dai P."/>
            <person name="Han X."/>
            <person name="Huang E."/>
            <person name="Gao Y."/>
            <person name="Liu J."/>
            <person name="Shao H."/>
            <person name="Ye R."/>
            <person name="Li L."/>
            <person name="Wei W."/>
            <person name="Wang X."/>
            <person name="Wang C."/>
            <person name="Huo Q."/>
            <person name="Li W."/>
            <person name="Guo W."/>
            <person name="Chen H."/>
            <person name="Chen S."/>
            <person name="Zhou L."/>
            <person name="Zhou L."/>
            <person name="Ni X."/>
            <person name="Tian J."/>
            <person name="Zhou Y."/>
            <person name="Sheng Y."/>
            <person name="Liu T."/>
            <person name="Pan Y."/>
            <person name="Xia L."/>
            <person name="Li J."/>
            <person name="Zhao F."/>
            <person name="Cao W."/>
        </authorList>
    </citation>
    <scope>NUCLEOTIDE SEQUENCE</scope>
    <source>
        <strain evidence="3">Rmic-2018</strain>
        <tissue evidence="3">Larvae</tissue>
    </source>
</reference>
<protein>
    <recommendedName>
        <fullName evidence="2">TRAF1-6 MATH domain-containing protein</fullName>
    </recommendedName>
</protein>
<dbReference type="EMBL" id="JABSTU010000005">
    <property type="protein sequence ID" value="KAH8031028.1"/>
    <property type="molecule type" value="Genomic_DNA"/>
</dbReference>
<reference evidence="3" key="1">
    <citation type="journal article" date="2020" name="Cell">
        <title>Large-Scale Comparative Analyses of Tick Genomes Elucidate Their Genetic Diversity and Vector Capacities.</title>
        <authorList>
            <consortium name="Tick Genome and Microbiome Consortium (TIGMIC)"/>
            <person name="Jia N."/>
            <person name="Wang J."/>
            <person name="Shi W."/>
            <person name="Du L."/>
            <person name="Sun Y."/>
            <person name="Zhan W."/>
            <person name="Jiang J.F."/>
            <person name="Wang Q."/>
            <person name="Zhang B."/>
            <person name="Ji P."/>
            <person name="Bell-Sakyi L."/>
            <person name="Cui X.M."/>
            <person name="Yuan T.T."/>
            <person name="Jiang B.G."/>
            <person name="Yang W.F."/>
            <person name="Lam T.T."/>
            <person name="Chang Q.C."/>
            <person name="Ding S.J."/>
            <person name="Wang X.J."/>
            <person name="Zhu J.G."/>
            <person name="Ruan X.D."/>
            <person name="Zhao L."/>
            <person name="Wei J.T."/>
            <person name="Ye R.Z."/>
            <person name="Que T.C."/>
            <person name="Du C.H."/>
            <person name="Zhou Y.H."/>
            <person name="Cheng J.X."/>
            <person name="Dai P.F."/>
            <person name="Guo W.B."/>
            <person name="Han X.H."/>
            <person name="Huang E.J."/>
            <person name="Li L.F."/>
            <person name="Wei W."/>
            <person name="Gao Y.C."/>
            <person name="Liu J.Z."/>
            <person name="Shao H.Z."/>
            <person name="Wang X."/>
            <person name="Wang C.C."/>
            <person name="Yang T.C."/>
            <person name="Huo Q.B."/>
            <person name="Li W."/>
            <person name="Chen H.Y."/>
            <person name="Chen S.E."/>
            <person name="Zhou L.G."/>
            <person name="Ni X.B."/>
            <person name="Tian J.H."/>
            <person name="Sheng Y."/>
            <person name="Liu T."/>
            <person name="Pan Y.S."/>
            <person name="Xia L.Y."/>
            <person name="Li J."/>
            <person name="Zhao F."/>
            <person name="Cao W.C."/>
        </authorList>
    </citation>
    <scope>NUCLEOTIDE SEQUENCE</scope>
    <source>
        <strain evidence="3">Rmic-2018</strain>
    </source>
</reference>
<dbReference type="VEuPathDB" id="VectorBase:LOC119163226"/>
<dbReference type="Proteomes" id="UP000821866">
    <property type="component" value="Chromosome 3"/>
</dbReference>
<dbReference type="OrthoDB" id="6482681at2759"/>
<dbReference type="InterPro" id="IPR008974">
    <property type="entry name" value="TRAF-like"/>
</dbReference>
<evidence type="ECO:0000256" key="1">
    <source>
        <dbReference type="SAM" id="MobiDB-lite"/>
    </source>
</evidence>
<evidence type="ECO:0000313" key="3">
    <source>
        <dbReference type="EMBL" id="KAH8031028.1"/>
    </source>
</evidence>
<organism evidence="3 4">
    <name type="scientific">Rhipicephalus microplus</name>
    <name type="common">Cattle tick</name>
    <name type="synonym">Boophilus microplus</name>
    <dbReference type="NCBI Taxonomy" id="6941"/>
    <lineage>
        <taxon>Eukaryota</taxon>
        <taxon>Metazoa</taxon>
        <taxon>Ecdysozoa</taxon>
        <taxon>Arthropoda</taxon>
        <taxon>Chelicerata</taxon>
        <taxon>Arachnida</taxon>
        <taxon>Acari</taxon>
        <taxon>Parasitiformes</taxon>
        <taxon>Ixodida</taxon>
        <taxon>Ixodoidea</taxon>
        <taxon>Ixodidae</taxon>
        <taxon>Rhipicephalinae</taxon>
        <taxon>Rhipicephalus</taxon>
        <taxon>Boophilus</taxon>
    </lineage>
</organism>
<keyword evidence="4" id="KW-1185">Reference proteome</keyword>
<dbReference type="InterPro" id="IPR049342">
    <property type="entry name" value="TRAF1-6_MATH_dom"/>
</dbReference>